<keyword evidence="1" id="KW-0472">Membrane</keyword>
<feature type="transmembrane region" description="Helical" evidence="1">
    <location>
        <begin position="143"/>
        <end position="164"/>
    </location>
</feature>
<reference evidence="2" key="1">
    <citation type="submission" date="2021-08" db="EMBL/GenBank/DDBJ databases">
        <title>Whole genome sequencing of non-tuberculosis mycobacteria type-strains.</title>
        <authorList>
            <person name="Igarashi Y."/>
            <person name="Osugi A."/>
            <person name="Mitarai S."/>
        </authorList>
    </citation>
    <scope>NUCLEOTIDE SEQUENCE</scope>
    <source>
        <strain evidence="2">JCM 30995</strain>
    </source>
</reference>
<dbReference type="RefSeq" id="WP_220695795.1">
    <property type="nucleotide sequence ID" value="NZ_CP080997.1"/>
</dbReference>
<dbReference type="AlphaFoldDB" id="A0A9X7WIE0"/>
<dbReference type="EMBL" id="CP080997">
    <property type="protein sequence ID" value="QZA08686.1"/>
    <property type="molecule type" value="Genomic_DNA"/>
</dbReference>
<dbReference type="GO" id="GO:0005829">
    <property type="term" value="C:cytosol"/>
    <property type="evidence" value="ECO:0007669"/>
    <property type="project" value="TreeGrafter"/>
</dbReference>
<evidence type="ECO:0000313" key="3">
    <source>
        <dbReference type="Proteomes" id="UP000825008"/>
    </source>
</evidence>
<feature type="transmembrane region" description="Helical" evidence="1">
    <location>
        <begin position="70"/>
        <end position="91"/>
    </location>
</feature>
<name>A0A9X7WIE0_9MYCO</name>
<dbReference type="PANTHER" id="PTHR10728">
    <property type="entry name" value="CYTOSOLIC PHOSPHOLIPASE A2"/>
    <property type="match status" value="1"/>
</dbReference>
<proteinExistence type="predicted"/>
<evidence type="ECO:0000256" key="1">
    <source>
        <dbReference type="SAM" id="Phobius"/>
    </source>
</evidence>
<dbReference type="Gene3D" id="3.40.1090.10">
    <property type="entry name" value="Cytosolic phospholipase A2 catalytic domain"/>
    <property type="match status" value="1"/>
</dbReference>
<dbReference type="KEGG" id="mher:K3U94_05185"/>
<keyword evidence="1" id="KW-0812">Transmembrane</keyword>
<feature type="transmembrane region" description="Helical" evidence="1">
    <location>
        <begin position="103"/>
        <end position="123"/>
    </location>
</feature>
<feature type="transmembrane region" description="Helical" evidence="1">
    <location>
        <begin position="436"/>
        <end position="461"/>
    </location>
</feature>
<evidence type="ECO:0000313" key="2">
    <source>
        <dbReference type="EMBL" id="QZA08686.1"/>
    </source>
</evidence>
<feature type="transmembrane region" description="Helical" evidence="1">
    <location>
        <begin position="391"/>
        <end position="415"/>
    </location>
</feature>
<keyword evidence="1" id="KW-1133">Transmembrane helix</keyword>
<feature type="transmembrane region" description="Helical" evidence="1">
    <location>
        <begin position="571"/>
        <end position="591"/>
    </location>
</feature>
<feature type="transmembrane region" description="Helical" evidence="1">
    <location>
        <begin position="12"/>
        <end position="31"/>
    </location>
</feature>
<evidence type="ECO:0008006" key="4">
    <source>
        <dbReference type="Google" id="ProtNLM"/>
    </source>
</evidence>
<dbReference type="PANTHER" id="PTHR10728:SF40">
    <property type="entry name" value="PATATIN FAMILY PROTEIN"/>
    <property type="match status" value="1"/>
</dbReference>
<protein>
    <recommendedName>
        <fullName evidence="4">PNPLA domain-containing protein</fullName>
    </recommendedName>
</protein>
<feature type="transmembrane region" description="Helical" evidence="1">
    <location>
        <begin position="473"/>
        <end position="496"/>
    </location>
</feature>
<organism evidence="2 3">
    <name type="scientific">Mycolicibacter heraklionensis</name>
    <dbReference type="NCBI Taxonomy" id="512402"/>
    <lineage>
        <taxon>Bacteria</taxon>
        <taxon>Bacillati</taxon>
        <taxon>Actinomycetota</taxon>
        <taxon>Actinomycetes</taxon>
        <taxon>Mycobacteriales</taxon>
        <taxon>Mycobacteriaceae</taxon>
        <taxon>Mycolicibacter</taxon>
    </lineage>
</organism>
<feature type="transmembrane region" description="Helical" evidence="1">
    <location>
        <begin position="525"/>
        <end position="551"/>
    </location>
</feature>
<dbReference type="GO" id="GO:0046475">
    <property type="term" value="P:glycerophospholipid catabolic process"/>
    <property type="evidence" value="ECO:0007669"/>
    <property type="project" value="TreeGrafter"/>
</dbReference>
<dbReference type="InterPro" id="IPR016035">
    <property type="entry name" value="Acyl_Trfase/lysoPLipase"/>
</dbReference>
<gene>
    <name evidence="2" type="ORF">K3U94_05185</name>
</gene>
<sequence length="983" mass="105012">MAVKPSRTGRVIPTVLSIISGLPFAYGALLWQRRDDTKIASARLAELVHDSRVAFLPGDSELVRSAVTQGWSVIAGYGLVLAACAVIYQMLTFSAVGRRAIPLVWGIAVLAVAANAIENTLLYLSLAHPGLRFWVTVAAATKWAAFVAAALVVAVTAALVTRLAKSYMSQYLIRRRSDLHSGRPWWTGLLAPLDIPQTSEQADADERAWRLAYNVPGSGKHAGGTALCLSGGGVRSACVAMGAMQVFSSQQLPGSDRKLLDDFSYIISVSGGGFSAGARLLAVQPPPRSEGLPESPETKSLPISARFAPGSPEFNYLRRHSSYIADTVPALLMALAQVVRNLLASLAMLFSSAILIGWLAGWLYAIIPIAARVPGTNRAGQLIALNPYPPPIWVALLIILGAALLVAAGALIAEWRSVQPEATRWKERLGTIAEAIMLYALMFFILVAALPQLLAWCSPIAPAIPEGHSSRAFAGALGGAAAIAVVQLATAVVSMVRPKDSGSSQNDSGLWSWIKKMLPPSVLQLLLTTLTLTMLAAVWFAILGTAGAWVFNYATHDGTTLHSVPYWKECWLAVVVVALFLGFCDVTSLSLHPFYRTRIARAFAVRRVSGSAQPYPKTEPTWLDTYGRSAAGGPEFVFAAAAAVSGERKPGPGQNVVSFVLGADHIGGPALGWLRTAGLRQLAPARIQRDLTVQAAMAISGAAFASSMGRQTSGIQALLAASGARLGTWLPNPVFVGDLEHNQSNRAFPKALPSVRGASYFYRELFGINKSDARLVQVTDGGHYENLGLVEALRRRCRLIYCIDGGGDTPPLLSGLADATRLARSELGVEISPYPVSSSTAVPRADQAEHDDAKVAFSEAELAPGSGTRFPRSHPFERLNGRLTAGAVLRAKITYPAAAGLRESMGILILAKATLWQQLPDWVLTHAASKGNDAFPHDSTENQWFTEAQFDAYIEVGRLIATEALRAPYPADLSAPRNWGQFQ</sequence>
<feature type="transmembrane region" description="Helical" evidence="1">
    <location>
        <begin position="342"/>
        <end position="371"/>
    </location>
</feature>
<dbReference type="GO" id="GO:0004623">
    <property type="term" value="F:phospholipase A2 activity"/>
    <property type="evidence" value="ECO:0007669"/>
    <property type="project" value="TreeGrafter"/>
</dbReference>
<dbReference type="Proteomes" id="UP000825008">
    <property type="component" value="Chromosome"/>
</dbReference>
<dbReference type="SUPFAM" id="SSF52151">
    <property type="entry name" value="FabD/lysophospholipase-like"/>
    <property type="match status" value="2"/>
</dbReference>
<accession>A0A9X7WIE0</accession>